<name>A0AAX3SUA3_9BURK</name>
<dbReference type="GO" id="GO:0016705">
    <property type="term" value="F:oxidoreductase activity, acting on paired donors, with incorporation or reduction of molecular oxygen"/>
    <property type="evidence" value="ECO:0007669"/>
    <property type="project" value="InterPro"/>
</dbReference>
<dbReference type="RefSeq" id="WP_236884647.1">
    <property type="nucleotide sequence ID" value="NZ_CBCSDN010000060.1"/>
</dbReference>
<proteinExistence type="predicted"/>
<gene>
    <name evidence="1" type="ORF">PYR84_13495</name>
</gene>
<dbReference type="SUPFAM" id="SSF51679">
    <property type="entry name" value="Bacterial luciferase-like"/>
    <property type="match status" value="1"/>
</dbReference>
<dbReference type="EMBL" id="CP120956">
    <property type="protein sequence ID" value="WFF83664.1"/>
    <property type="molecule type" value="Genomic_DNA"/>
</dbReference>
<protein>
    <submittedName>
        <fullName evidence="1">Uncharacterized protein</fullName>
    </submittedName>
</protein>
<dbReference type="Proteomes" id="UP001219066">
    <property type="component" value="Chromosome"/>
</dbReference>
<evidence type="ECO:0000313" key="2">
    <source>
        <dbReference type="Proteomes" id="UP001219066"/>
    </source>
</evidence>
<dbReference type="AlphaFoldDB" id="A0AAX3SUA3"/>
<accession>A0AAX3SUA3</accession>
<sequence length="73" mass="8215">MTGYTRIVTKCANLGLRAPILIKQFEPFTSEVLPVLQKRGLFRKEDDSRMLRGHCGLGELAVADQRREEALAV</sequence>
<dbReference type="InterPro" id="IPR036661">
    <property type="entry name" value="Luciferase-like_sf"/>
</dbReference>
<dbReference type="Gene3D" id="3.20.20.30">
    <property type="entry name" value="Luciferase-like domain"/>
    <property type="match status" value="1"/>
</dbReference>
<organism evidence="1 2">
    <name type="scientific">Delftia tsuruhatensis</name>
    <dbReference type="NCBI Taxonomy" id="180282"/>
    <lineage>
        <taxon>Bacteria</taxon>
        <taxon>Pseudomonadati</taxon>
        <taxon>Pseudomonadota</taxon>
        <taxon>Betaproteobacteria</taxon>
        <taxon>Burkholderiales</taxon>
        <taxon>Comamonadaceae</taxon>
        <taxon>Delftia</taxon>
    </lineage>
</organism>
<reference evidence="1" key="1">
    <citation type="submission" date="2023-03" db="EMBL/GenBank/DDBJ databases">
        <title>Synergistic degradation of erythromycin by symbiotic bacteria Ery-6A and Ery-6B and application in simulated water remediation.</title>
        <authorList>
            <person name="Xu S."/>
        </authorList>
    </citation>
    <scope>NUCLEOTIDE SEQUENCE</scope>
    <source>
        <strain evidence="1">Ery-6A</strain>
    </source>
</reference>
<evidence type="ECO:0000313" key="1">
    <source>
        <dbReference type="EMBL" id="WFF83664.1"/>
    </source>
</evidence>